<comment type="caution">
    <text evidence="2">The sequence shown here is derived from an EMBL/GenBank/DDBJ whole genome shotgun (WGS) entry which is preliminary data.</text>
</comment>
<accession>A0AAD7N7F4</accession>
<dbReference type="Proteomes" id="UP001215280">
    <property type="component" value="Unassembled WGS sequence"/>
</dbReference>
<keyword evidence="3" id="KW-1185">Reference proteome</keyword>
<organism evidence="2 3">
    <name type="scientific">Mycena maculata</name>
    <dbReference type="NCBI Taxonomy" id="230809"/>
    <lineage>
        <taxon>Eukaryota</taxon>
        <taxon>Fungi</taxon>
        <taxon>Dikarya</taxon>
        <taxon>Basidiomycota</taxon>
        <taxon>Agaricomycotina</taxon>
        <taxon>Agaricomycetes</taxon>
        <taxon>Agaricomycetidae</taxon>
        <taxon>Agaricales</taxon>
        <taxon>Marasmiineae</taxon>
        <taxon>Mycenaceae</taxon>
        <taxon>Mycena</taxon>
    </lineage>
</organism>
<name>A0AAD7N7F4_9AGAR</name>
<gene>
    <name evidence="2" type="ORF">DFH07DRAFT_775645</name>
</gene>
<reference evidence="2" key="1">
    <citation type="submission" date="2023-03" db="EMBL/GenBank/DDBJ databases">
        <title>Massive genome expansion in bonnet fungi (Mycena s.s.) driven by repeated elements and novel gene families across ecological guilds.</title>
        <authorList>
            <consortium name="Lawrence Berkeley National Laboratory"/>
            <person name="Harder C.B."/>
            <person name="Miyauchi S."/>
            <person name="Viragh M."/>
            <person name="Kuo A."/>
            <person name="Thoen E."/>
            <person name="Andreopoulos B."/>
            <person name="Lu D."/>
            <person name="Skrede I."/>
            <person name="Drula E."/>
            <person name="Henrissat B."/>
            <person name="Morin E."/>
            <person name="Kohler A."/>
            <person name="Barry K."/>
            <person name="LaButti K."/>
            <person name="Morin E."/>
            <person name="Salamov A."/>
            <person name="Lipzen A."/>
            <person name="Mereny Z."/>
            <person name="Hegedus B."/>
            <person name="Baldrian P."/>
            <person name="Stursova M."/>
            <person name="Weitz H."/>
            <person name="Taylor A."/>
            <person name="Grigoriev I.V."/>
            <person name="Nagy L.G."/>
            <person name="Martin F."/>
            <person name="Kauserud H."/>
        </authorList>
    </citation>
    <scope>NUCLEOTIDE SEQUENCE</scope>
    <source>
        <strain evidence="2">CBHHK188m</strain>
    </source>
</reference>
<evidence type="ECO:0000313" key="2">
    <source>
        <dbReference type="EMBL" id="KAJ7748837.1"/>
    </source>
</evidence>
<dbReference type="EMBL" id="JARJLG010000088">
    <property type="protein sequence ID" value="KAJ7748837.1"/>
    <property type="molecule type" value="Genomic_DNA"/>
</dbReference>
<dbReference type="AlphaFoldDB" id="A0AAD7N7F4"/>
<evidence type="ECO:0000256" key="1">
    <source>
        <dbReference type="SAM" id="MobiDB-lite"/>
    </source>
</evidence>
<protein>
    <submittedName>
        <fullName evidence="2">Uncharacterized protein</fullName>
    </submittedName>
</protein>
<feature type="compositionally biased region" description="Low complexity" evidence="1">
    <location>
        <begin position="253"/>
        <end position="271"/>
    </location>
</feature>
<evidence type="ECO:0000313" key="3">
    <source>
        <dbReference type="Proteomes" id="UP001215280"/>
    </source>
</evidence>
<feature type="region of interest" description="Disordered" evidence="1">
    <location>
        <begin position="253"/>
        <end position="280"/>
    </location>
</feature>
<sequence length="280" mass="31158">MFDFVHSLSESERQRLLRLIRKILDPIERAEATYNLRPYKPEVPGLVYTNYRANHKILDGVATAPTDEEVDWVDLKAGRTNDIDRRRGEYTRDCKGEEIAWAYYYPTNRPKLLVRQRPWSISPCGPDWPTASHIRAMAAGSATGDTDTQAAAHDLFGIAGTRDLRRCWRGSYATCTSSRKRGITGAQAAAPDLFGVGGAGKHKEARDRILNIESGTAGSSAADDERDLWRAGKHKEAPEDILNIESLKSRLLRVPPGVRRPTTSAASSAPESTRRRERGS</sequence>
<proteinExistence type="predicted"/>